<dbReference type="PANTHER" id="PTHR30575">
    <property type="entry name" value="PEPTIDASE M20"/>
    <property type="match status" value="1"/>
</dbReference>
<dbReference type="PANTHER" id="PTHR30575:SF3">
    <property type="entry name" value="PEPTIDASE M20 DIMERISATION DOMAIN-CONTAINING PROTEIN"/>
    <property type="match status" value="1"/>
</dbReference>
<dbReference type="InterPro" id="IPR011650">
    <property type="entry name" value="Peptidase_M20_dimer"/>
</dbReference>
<dbReference type="EMBL" id="JACCFY010000001">
    <property type="protein sequence ID" value="NYJ77225.1"/>
    <property type="molecule type" value="Genomic_DNA"/>
</dbReference>
<protein>
    <submittedName>
        <fullName evidence="3">Aminobenzoyl-glutamate utilization protein A</fullName>
    </submittedName>
</protein>
<evidence type="ECO:0000313" key="3">
    <source>
        <dbReference type="EMBL" id="NYJ77225.1"/>
    </source>
</evidence>
<dbReference type="SUPFAM" id="SSF55031">
    <property type="entry name" value="Bacterial exopeptidase dimerisation domain"/>
    <property type="match status" value="1"/>
</dbReference>
<evidence type="ECO:0000256" key="1">
    <source>
        <dbReference type="PIRSR" id="PIRSR005962-1"/>
    </source>
</evidence>
<dbReference type="Pfam" id="PF07687">
    <property type="entry name" value="M20_dimer"/>
    <property type="match status" value="1"/>
</dbReference>
<feature type="binding site" evidence="1">
    <location>
        <position position="172"/>
    </location>
    <ligand>
        <name>Mn(2+)</name>
        <dbReference type="ChEBI" id="CHEBI:29035"/>
        <label>2</label>
    </ligand>
</feature>
<feature type="binding site" evidence="1">
    <location>
        <position position="138"/>
    </location>
    <ligand>
        <name>Mn(2+)</name>
        <dbReference type="ChEBI" id="CHEBI:29035"/>
        <label>2</label>
    </ligand>
</feature>
<dbReference type="GO" id="GO:0046872">
    <property type="term" value="F:metal ion binding"/>
    <property type="evidence" value="ECO:0007669"/>
    <property type="project" value="UniProtKB-KW"/>
</dbReference>
<dbReference type="InterPro" id="IPR002933">
    <property type="entry name" value="Peptidase_M20"/>
</dbReference>
<keyword evidence="1" id="KW-0479">Metal-binding</keyword>
<dbReference type="Gene3D" id="3.40.630.10">
    <property type="entry name" value="Zn peptidases"/>
    <property type="match status" value="2"/>
</dbReference>
<comment type="cofactor">
    <cofactor evidence="1">
        <name>Mn(2+)</name>
        <dbReference type="ChEBI" id="CHEBI:29035"/>
    </cofactor>
    <text evidence="1">The Mn(2+) ion enhances activity.</text>
</comment>
<feature type="binding site" evidence="1">
    <location>
        <position position="394"/>
    </location>
    <ligand>
        <name>Mn(2+)</name>
        <dbReference type="ChEBI" id="CHEBI:29035"/>
        <label>2</label>
    </ligand>
</feature>
<feature type="domain" description="Peptidase M20 dimerisation" evidence="2">
    <location>
        <begin position="219"/>
        <end position="308"/>
    </location>
</feature>
<dbReference type="Proteomes" id="UP000535437">
    <property type="component" value="Unassembled WGS sequence"/>
</dbReference>
<dbReference type="NCBIfam" id="TIGR01891">
    <property type="entry name" value="amidohydrolases"/>
    <property type="match status" value="1"/>
</dbReference>
<reference evidence="3 4" key="1">
    <citation type="submission" date="2020-07" db="EMBL/GenBank/DDBJ databases">
        <title>Sequencing the genomes of 1000 actinobacteria strains.</title>
        <authorList>
            <person name="Klenk H.-P."/>
        </authorList>
    </citation>
    <scope>NUCLEOTIDE SEQUENCE [LARGE SCALE GENOMIC DNA]</scope>
    <source>
        <strain evidence="3 4">DSM 15475</strain>
    </source>
</reference>
<dbReference type="InterPro" id="IPR052030">
    <property type="entry name" value="Peptidase_M20/M20A_hydrolases"/>
</dbReference>
<comment type="caution">
    <text evidence="3">The sequence shown here is derived from an EMBL/GenBank/DDBJ whole genome shotgun (WGS) entry which is preliminary data.</text>
</comment>
<dbReference type="GO" id="GO:0046657">
    <property type="term" value="P:folic acid catabolic process"/>
    <property type="evidence" value="ECO:0007669"/>
    <property type="project" value="TreeGrafter"/>
</dbReference>
<organism evidence="3 4">
    <name type="scientific">Nesterenkonia xinjiangensis</name>
    <dbReference type="NCBI Taxonomy" id="225327"/>
    <lineage>
        <taxon>Bacteria</taxon>
        <taxon>Bacillati</taxon>
        <taxon>Actinomycetota</taxon>
        <taxon>Actinomycetes</taxon>
        <taxon>Micrococcales</taxon>
        <taxon>Micrococcaceae</taxon>
        <taxon>Nesterenkonia</taxon>
    </lineage>
</organism>
<dbReference type="GO" id="GO:0071713">
    <property type="term" value="F:para-aminobenzoyl-glutamate hydrolase activity"/>
    <property type="evidence" value="ECO:0007669"/>
    <property type="project" value="TreeGrafter"/>
</dbReference>
<dbReference type="GO" id="GO:0016805">
    <property type="term" value="F:dipeptidase activity"/>
    <property type="evidence" value="ECO:0007669"/>
    <property type="project" value="TreeGrafter"/>
</dbReference>
<dbReference type="InterPro" id="IPR017439">
    <property type="entry name" value="Amidohydrolase"/>
</dbReference>
<keyword evidence="1" id="KW-0464">Manganese</keyword>
<dbReference type="PIRSF" id="PIRSF005962">
    <property type="entry name" value="Pept_M20D_amidohydro"/>
    <property type="match status" value="1"/>
</dbReference>
<evidence type="ECO:0000259" key="2">
    <source>
        <dbReference type="Pfam" id="PF07687"/>
    </source>
</evidence>
<sequence>MTRIAMREIRRRLHAHPEPGFLEFHTVGVITEQLDLLGVEYHTGTAAMDPTAIMDGPSPAEREDWGRRALERGMEPRRVETLTQEGTAIVAIIRGRRPGPVWGLRCDIDALPIAESREPDHLPWRQGFASRTPYMHACGHDGHTSIGLGVLSRLQDEDFAGELRIFFQPAEEGTRGAAPMLAAGVADDVERMLAFHLRADVPLGTVIGGVENYKATTKWRAIFTGAPAHASGAPEKGRNALLAAAHATLGIHGMPRFATTDTRVNVGTFHAAGAANIIPAEATITYEVRAEDNDAVNDMSRRADAAVEGAARMHDVQVETTLSGQAPTTTPDEEMLSLIETASAAVPAITAFSRRARLTCGSDDAHLFIRAVQRNGGIGTYLGIGAQNTEAPHHSAHFDFDEAALDVTADLLAATVREAVGPSG</sequence>
<dbReference type="AlphaFoldDB" id="A0A7Z0K9H8"/>
<gene>
    <name evidence="3" type="ORF">HNR09_000636</name>
</gene>
<proteinExistence type="predicted"/>
<dbReference type="Pfam" id="PF01546">
    <property type="entry name" value="Peptidase_M20"/>
    <property type="match status" value="1"/>
</dbReference>
<feature type="binding site" evidence="1">
    <location>
        <position position="140"/>
    </location>
    <ligand>
        <name>Mn(2+)</name>
        <dbReference type="ChEBI" id="CHEBI:29035"/>
        <label>2</label>
    </ligand>
</feature>
<dbReference type="GO" id="GO:0005737">
    <property type="term" value="C:cytoplasm"/>
    <property type="evidence" value="ECO:0007669"/>
    <property type="project" value="TreeGrafter"/>
</dbReference>
<accession>A0A7Z0K9H8</accession>
<dbReference type="SUPFAM" id="SSF53187">
    <property type="entry name" value="Zn-dependent exopeptidases"/>
    <property type="match status" value="1"/>
</dbReference>
<dbReference type="RefSeq" id="WP_218881871.1">
    <property type="nucleotide sequence ID" value="NZ_BAAALL010000004.1"/>
</dbReference>
<feature type="binding site" evidence="1">
    <location>
        <position position="196"/>
    </location>
    <ligand>
        <name>Mn(2+)</name>
        <dbReference type="ChEBI" id="CHEBI:29035"/>
        <label>2</label>
    </ligand>
</feature>
<keyword evidence="4" id="KW-1185">Reference proteome</keyword>
<dbReference type="InterPro" id="IPR036264">
    <property type="entry name" value="Bact_exopeptidase_dim_dom"/>
</dbReference>
<evidence type="ECO:0000313" key="4">
    <source>
        <dbReference type="Proteomes" id="UP000535437"/>
    </source>
</evidence>
<name>A0A7Z0K9H8_9MICC</name>